<dbReference type="AlphaFoldDB" id="A0A1L9P8Q9"/>
<dbReference type="OrthoDB" id="10265971at2759"/>
<feature type="region of interest" description="Disordered" evidence="1">
    <location>
        <begin position="588"/>
        <end position="609"/>
    </location>
</feature>
<reference evidence="3" key="1">
    <citation type="journal article" date="2017" name="Genome Biol.">
        <title>Comparative genomics reveals high biological diversity and specific adaptations in the industrially and medically important fungal genus Aspergillus.</title>
        <authorList>
            <person name="de Vries R.P."/>
            <person name="Riley R."/>
            <person name="Wiebenga A."/>
            <person name="Aguilar-Osorio G."/>
            <person name="Amillis S."/>
            <person name="Uchima C.A."/>
            <person name="Anderluh G."/>
            <person name="Asadollahi M."/>
            <person name="Askin M."/>
            <person name="Barry K."/>
            <person name="Battaglia E."/>
            <person name="Bayram O."/>
            <person name="Benocci T."/>
            <person name="Braus-Stromeyer S.A."/>
            <person name="Caldana C."/>
            <person name="Canovas D."/>
            <person name="Cerqueira G.C."/>
            <person name="Chen F."/>
            <person name="Chen W."/>
            <person name="Choi C."/>
            <person name="Clum A."/>
            <person name="Dos Santos R.A."/>
            <person name="Damasio A.R."/>
            <person name="Diallinas G."/>
            <person name="Emri T."/>
            <person name="Fekete E."/>
            <person name="Flipphi M."/>
            <person name="Freyberg S."/>
            <person name="Gallo A."/>
            <person name="Gournas C."/>
            <person name="Habgood R."/>
            <person name="Hainaut M."/>
            <person name="Harispe M.L."/>
            <person name="Henrissat B."/>
            <person name="Hilden K.S."/>
            <person name="Hope R."/>
            <person name="Hossain A."/>
            <person name="Karabika E."/>
            <person name="Karaffa L."/>
            <person name="Karanyi Z."/>
            <person name="Krasevec N."/>
            <person name="Kuo A."/>
            <person name="Kusch H."/>
            <person name="LaButti K."/>
            <person name="Lagendijk E.L."/>
            <person name="Lapidus A."/>
            <person name="Levasseur A."/>
            <person name="Lindquist E."/>
            <person name="Lipzen A."/>
            <person name="Logrieco A.F."/>
            <person name="MacCabe A."/>
            <person name="Maekelae M.R."/>
            <person name="Malavazi I."/>
            <person name="Melin P."/>
            <person name="Meyer V."/>
            <person name="Mielnichuk N."/>
            <person name="Miskei M."/>
            <person name="Molnar A.P."/>
            <person name="Mule G."/>
            <person name="Ngan C.Y."/>
            <person name="Orejas M."/>
            <person name="Orosz E."/>
            <person name="Ouedraogo J.P."/>
            <person name="Overkamp K.M."/>
            <person name="Park H.-S."/>
            <person name="Perrone G."/>
            <person name="Piumi F."/>
            <person name="Punt P.J."/>
            <person name="Ram A.F."/>
            <person name="Ramon A."/>
            <person name="Rauscher S."/>
            <person name="Record E."/>
            <person name="Riano-Pachon D.M."/>
            <person name="Robert V."/>
            <person name="Roehrig J."/>
            <person name="Ruller R."/>
            <person name="Salamov A."/>
            <person name="Salih N.S."/>
            <person name="Samson R.A."/>
            <person name="Sandor E."/>
            <person name="Sanguinetti M."/>
            <person name="Schuetze T."/>
            <person name="Sepcic K."/>
            <person name="Shelest E."/>
            <person name="Sherlock G."/>
            <person name="Sophianopoulou V."/>
            <person name="Squina F.M."/>
            <person name="Sun H."/>
            <person name="Susca A."/>
            <person name="Todd R.B."/>
            <person name="Tsang A."/>
            <person name="Unkles S.E."/>
            <person name="van de Wiele N."/>
            <person name="van Rossen-Uffink D."/>
            <person name="Oliveira J.V."/>
            <person name="Vesth T.C."/>
            <person name="Visser J."/>
            <person name="Yu J.-H."/>
            <person name="Zhou M."/>
            <person name="Andersen M.R."/>
            <person name="Archer D.B."/>
            <person name="Baker S.E."/>
            <person name="Benoit I."/>
            <person name="Brakhage A.A."/>
            <person name="Braus G.H."/>
            <person name="Fischer R."/>
            <person name="Frisvad J.C."/>
            <person name="Goldman G.H."/>
            <person name="Houbraken J."/>
            <person name="Oakley B."/>
            <person name="Pocsi I."/>
            <person name="Scazzocchio C."/>
            <person name="Seiboth B."/>
            <person name="vanKuyk P.A."/>
            <person name="Wortman J."/>
            <person name="Dyer P.S."/>
            <person name="Grigoriev I.V."/>
        </authorList>
    </citation>
    <scope>NUCLEOTIDE SEQUENCE [LARGE SCALE GENOMIC DNA]</scope>
    <source>
        <strain evidence="3">CBS 583.65</strain>
    </source>
</reference>
<evidence type="ECO:0000313" key="2">
    <source>
        <dbReference type="EMBL" id="OJI97872.1"/>
    </source>
</evidence>
<feature type="region of interest" description="Disordered" evidence="1">
    <location>
        <begin position="343"/>
        <end position="373"/>
    </location>
</feature>
<feature type="region of interest" description="Disordered" evidence="1">
    <location>
        <begin position="654"/>
        <end position="743"/>
    </location>
</feature>
<feature type="region of interest" description="Disordered" evidence="1">
    <location>
        <begin position="497"/>
        <end position="516"/>
    </location>
</feature>
<dbReference type="VEuPathDB" id="FungiDB:ASPVEDRAFT_68575"/>
<feature type="compositionally biased region" description="Low complexity" evidence="1">
    <location>
        <begin position="686"/>
        <end position="700"/>
    </location>
</feature>
<keyword evidence="3" id="KW-1185">Reference proteome</keyword>
<dbReference type="RefSeq" id="XP_040663635.1">
    <property type="nucleotide sequence ID" value="XM_040815994.1"/>
</dbReference>
<proteinExistence type="predicted"/>
<feature type="compositionally biased region" description="Basic and acidic residues" evidence="1">
    <location>
        <begin position="654"/>
        <end position="673"/>
    </location>
</feature>
<name>A0A1L9P8Q9_ASPVE</name>
<feature type="region of interest" description="Disordered" evidence="1">
    <location>
        <begin position="453"/>
        <end position="479"/>
    </location>
</feature>
<gene>
    <name evidence="2" type="ORF">ASPVEDRAFT_68575</name>
</gene>
<dbReference type="EMBL" id="KV878126">
    <property type="protein sequence ID" value="OJI97872.1"/>
    <property type="molecule type" value="Genomic_DNA"/>
</dbReference>
<dbReference type="STRING" id="1036611.A0A1L9P8Q9"/>
<organism evidence="2 3">
    <name type="scientific">Aspergillus versicolor CBS 583.65</name>
    <dbReference type="NCBI Taxonomy" id="1036611"/>
    <lineage>
        <taxon>Eukaryota</taxon>
        <taxon>Fungi</taxon>
        <taxon>Dikarya</taxon>
        <taxon>Ascomycota</taxon>
        <taxon>Pezizomycotina</taxon>
        <taxon>Eurotiomycetes</taxon>
        <taxon>Eurotiomycetidae</taxon>
        <taxon>Eurotiales</taxon>
        <taxon>Aspergillaceae</taxon>
        <taxon>Aspergillus</taxon>
        <taxon>Aspergillus subgen. Nidulantes</taxon>
    </lineage>
</organism>
<evidence type="ECO:0000256" key="1">
    <source>
        <dbReference type="SAM" id="MobiDB-lite"/>
    </source>
</evidence>
<accession>A0A1L9P8Q9</accession>
<dbReference type="GeneID" id="63731505"/>
<dbReference type="Proteomes" id="UP000184073">
    <property type="component" value="Unassembled WGS sequence"/>
</dbReference>
<sequence>MDLLKKHLSFACMHAFEDIGVQELEEELHRKIPQAECHCEYSCSEDVLVIKGKLEGHIVAISAVISSFIEKQKSKDLLDTPRLRVLDLPSVVQNTSSAVDDPQWVGNGGLLTLDDDTGAFIPHPRTQITKLWLSSVGGVGCFAANMYQEMLGEVAKGTGTDITVLDELKGLQVSGGRETDVDDALAKLTRIEAPLLLLDNPIIANIAVDQLQEDSGYRIQPYAALGPVAVRRILADPSFGILGQMFVTVFYSFDEDYQKYIPPPNLVEPPLCNSENENSRIWSDFSFQPLGKADDFLALESVMENSQDECQPLPLKDITGHPYLSPEKAKQVNEWVVPAASMLDPSTSQSPESVVSRQLESLSQRPTGHTSLKAPGIKVRRPVQPSQVDSTSKTQSVPLEVAYSESQVEPSGKIISNTPRKKWKMKYEPNLGSSDAPQSSGIQVEKDIGNRKPLEKPVISNTPKPEGTSHVPIKSDSTKYGLNMCPTKAIKPDIAHTKAEKGGRNKQMIRSKPPKKDELIDVRTPVNATRLDHPPLLFNTPALIPEPSMSVTGTPEPADASGKRPITSLGTHFTDLAGLNIAGATDVGESTSSMSMRDSSSSKSNFPEQDTRLQKLKLAYDNHLSSTVSKSFVKPRKRRGDVNRLLEKQVIDDYERSQRSEAEQSVRETDNRQYHQIMNQKAGKPAQKSKSKIASAAKKQATLEDAWGMPKQKKRLGSSKTQNPSIKGDSVVPATTETEQKAKRNVGEDIERVFAAMKPMLEAAEAFPGMLALEVQLGLVLIPFVPKTSGDKLISLSEWSRIFQLQSGLTAPSTKFVNRLTACGAEIDRIVDLKTSKSVGRSRLFQQEYSEYEICYEFHCRTNANELLIIAVDEQGGYTIQTPKSTIGAVNMHFPRKVWDARAVLFVQNRHDSPEVEEAAKYLADHIWIPAEKSIRVHTTLPKGSKIAIQKVFMKRWTRHRYCRTDEALGREHKASEDHDIFLQVMEVQDLFIGTVTQDLSEMEYIRARYTKPEEMVCRGRVWYELSLVSPAIETILKTNMNLEVGERTEDWRGPDLFGNTAAFFTGQPPSPVATAIGSAGIAELCQIAKEVVHKMDGVGTCNRGPMSAETQRVPVINSQGNKGWSHEDLESAKEVESVVARMNEGPMDVAVIKREQAERGFW</sequence>
<evidence type="ECO:0000313" key="3">
    <source>
        <dbReference type="Proteomes" id="UP000184073"/>
    </source>
</evidence>
<protein>
    <submittedName>
        <fullName evidence="2">Uncharacterized protein</fullName>
    </submittedName>
</protein>
<feature type="compositionally biased region" description="Polar residues" evidence="1">
    <location>
        <begin position="344"/>
        <end position="370"/>
    </location>
</feature>
<feature type="compositionally biased region" description="Low complexity" evidence="1">
    <location>
        <begin position="590"/>
        <end position="604"/>
    </location>
</feature>